<protein>
    <recommendedName>
        <fullName evidence="7">ABC3 transporter permease C-terminal domain-containing protein</fullName>
    </recommendedName>
</protein>
<keyword evidence="3 6" id="KW-0812">Transmembrane</keyword>
<reference evidence="8 9" key="1">
    <citation type="submission" date="2019-05" db="EMBL/GenBank/DDBJ databases">
        <authorList>
            <person name="Chen C."/>
        </authorList>
    </citation>
    <scope>NUCLEOTIDE SEQUENCE [LARGE SCALE GENOMIC DNA]</scope>
    <source>
        <strain evidence="8 9">HB172198</strain>
    </source>
</reference>
<evidence type="ECO:0000256" key="6">
    <source>
        <dbReference type="SAM" id="Phobius"/>
    </source>
</evidence>
<dbReference type="GO" id="GO:0005886">
    <property type="term" value="C:plasma membrane"/>
    <property type="evidence" value="ECO:0007669"/>
    <property type="project" value="UniProtKB-SubCell"/>
</dbReference>
<dbReference type="Pfam" id="PF02687">
    <property type="entry name" value="FtsX"/>
    <property type="match status" value="1"/>
</dbReference>
<proteinExistence type="predicted"/>
<evidence type="ECO:0000313" key="8">
    <source>
        <dbReference type="EMBL" id="QCT01279.1"/>
    </source>
</evidence>
<feature type="transmembrane region" description="Helical" evidence="6">
    <location>
        <begin position="204"/>
        <end position="226"/>
    </location>
</feature>
<gene>
    <name evidence="8" type="ORF">E6C60_0556</name>
</gene>
<evidence type="ECO:0000256" key="2">
    <source>
        <dbReference type="ARBA" id="ARBA00022475"/>
    </source>
</evidence>
<dbReference type="EMBL" id="CP040396">
    <property type="protein sequence ID" value="QCT01279.1"/>
    <property type="molecule type" value="Genomic_DNA"/>
</dbReference>
<evidence type="ECO:0000259" key="7">
    <source>
        <dbReference type="Pfam" id="PF02687"/>
    </source>
</evidence>
<keyword evidence="5 6" id="KW-0472">Membrane</keyword>
<dbReference type="KEGG" id="palo:E6C60_0556"/>
<comment type="subcellular location">
    <subcellularLocation>
        <location evidence="1">Cell membrane</location>
        <topology evidence="1">Multi-pass membrane protein</topology>
    </subcellularLocation>
</comment>
<evidence type="ECO:0000256" key="5">
    <source>
        <dbReference type="ARBA" id="ARBA00023136"/>
    </source>
</evidence>
<accession>A0A4P8XM32</accession>
<name>A0A4P8XM32_9BACL</name>
<feature type="transmembrane region" description="Helical" evidence="6">
    <location>
        <begin position="20"/>
        <end position="43"/>
    </location>
</feature>
<dbReference type="OrthoDB" id="2989326at2"/>
<dbReference type="Proteomes" id="UP000300879">
    <property type="component" value="Chromosome"/>
</dbReference>
<keyword evidence="2" id="KW-1003">Cell membrane</keyword>
<feature type="transmembrane region" description="Helical" evidence="6">
    <location>
        <begin position="293"/>
        <end position="312"/>
    </location>
</feature>
<keyword evidence="9" id="KW-1185">Reference proteome</keyword>
<sequence>MLYTFQLAWRRIMRSKAKTLLSAFQLGMALTLFVTVLTIYLGVEHSIRMYKHAFGSDLYTINVHGRATSESGRQPFQFSSELMTQLQSVDKIKVYIGSFEARQDGKTILSLSEELYKTVVSGKGNQWDLLSRLGYRYLSESTEVTSLPPNHSSSVTYAWIQGEVNPETKRTLLQILGQHGGDLYFHLENVLGASQESLNTAKGLSLVFLIFTISIMVCFAIGHLGAVLLDYLRNKSNWAIHLLLGASRTHIILSYNLQFMMMSLPILLCSTILSSFVVYYYEPDYVQQLPWTVLAALLVLTCMTLLSILPFFKFKNTPLISHLS</sequence>
<keyword evidence="4 6" id="KW-1133">Transmembrane helix</keyword>
<dbReference type="RefSeq" id="WP_138224358.1">
    <property type="nucleotide sequence ID" value="NZ_CP040396.1"/>
</dbReference>
<evidence type="ECO:0000256" key="1">
    <source>
        <dbReference type="ARBA" id="ARBA00004651"/>
    </source>
</evidence>
<feature type="domain" description="ABC3 transporter permease C-terminal" evidence="7">
    <location>
        <begin position="210"/>
        <end position="317"/>
    </location>
</feature>
<evidence type="ECO:0000256" key="3">
    <source>
        <dbReference type="ARBA" id="ARBA00022692"/>
    </source>
</evidence>
<dbReference type="AlphaFoldDB" id="A0A4P8XM32"/>
<feature type="transmembrane region" description="Helical" evidence="6">
    <location>
        <begin position="264"/>
        <end position="281"/>
    </location>
</feature>
<evidence type="ECO:0000313" key="9">
    <source>
        <dbReference type="Proteomes" id="UP000300879"/>
    </source>
</evidence>
<evidence type="ECO:0000256" key="4">
    <source>
        <dbReference type="ARBA" id="ARBA00022989"/>
    </source>
</evidence>
<organism evidence="8 9">
    <name type="scientific">Paenibacillus algicola</name>
    <dbReference type="NCBI Taxonomy" id="2565926"/>
    <lineage>
        <taxon>Bacteria</taxon>
        <taxon>Bacillati</taxon>
        <taxon>Bacillota</taxon>
        <taxon>Bacilli</taxon>
        <taxon>Bacillales</taxon>
        <taxon>Paenibacillaceae</taxon>
        <taxon>Paenibacillus</taxon>
    </lineage>
</organism>
<dbReference type="InterPro" id="IPR003838">
    <property type="entry name" value="ABC3_permease_C"/>
</dbReference>